<evidence type="ECO:0000313" key="3">
    <source>
        <dbReference type="Proteomes" id="UP000651852"/>
    </source>
</evidence>
<proteinExistence type="predicted"/>
<name>A0ABR7B1P7_9PSED</name>
<evidence type="ECO:0000256" key="1">
    <source>
        <dbReference type="SAM" id="MobiDB-lite"/>
    </source>
</evidence>
<protein>
    <submittedName>
        <fullName evidence="2">Uncharacterized protein</fullName>
    </submittedName>
</protein>
<keyword evidence="3" id="KW-1185">Reference proteome</keyword>
<gene>
    <name evidence="2" type="ORF">H8S59_15105</name>
</gene>
<dbReference type="Proteomes" id="UP000651852">
    <property type="component" value="Unassembled WGS sequence"/>
</dbReference>
<dbReference type="RefSeq" id="WP_187521932.1">
    <property type="nucleotide sequence ID" value="NZ_JACONW010000068.1"/>
</dbReference>
<reference evidence="2 3" key="1">
    <citation type="submission" date="2020-08" db="EMBL/GenBank/DDBJ databases">
        <title>Putative novel bacterial strains isolated from necrotic wheat leaf tissues caused by Xanthomonas translucens.</title>
        <authorList>
            <person name="Tambong J.T."/>
        </authorList>
    </citation>
    <scope>NUCLEOTIDE SEQUENCE [LARGE SCALE GENOMIC DNA]</scope>
    <source>
        <strain evidence="2 3">DOAB 1069</strain>
    </source>
</reference>
<dbReference type="EMBL" id="JACONW010000068">
    <property type="protein sequence ID" value="MBC3951092.1"/>
    <property type="molecule type" value="Genomic_DNA"/>
</dbReference>
<feature type="region of interest" description="Disordered" evidence="1">
    <location>
        <begin position="51"/>
        <end position="76"/>
    </location>
</feature>
<organism evidence="2 3">
    <name type="scientific">Pseudomonas folii</name>
    <dbReference type="NCBI Taxonomy" id="2762593"/>
    <lineage>
        <taxon>Bacteria</taxon>
        <taxon>Pseudomonadati</taxon>
        <taxon>Pseudomonadota</taxon>
        <taxon>Gammaproteobacteria</taxon>
        <taxon>Pseudomonadales</taxon>
        <taxon>Pseudomonadaceae</taxon>
        <taxon>Pseudomonas</taxon>
    </lineage>
</organism>
<accession>A0ABR7B1P7</accession>
<comment type="caution">
    <text evidence="2">The sequence shown here is derived from an EMBL/GenBank/DDBJ whole genome shotgun (WGS) entry which is preliminary data.</text>
</comment>
<sequence>MSETNSVTREKVREWQQRRLEIKDRMQSHPEMVLELSRVLDLMDEEHAAILSGAAGDQADHPYKQNSTLDRTAPAEHSMRSVAGAYDLQLNVVAHTPEGLRKLLEMAVYEMQRQIDASCVGLTGESRKYPGGMSGTLGNYQFELDISNEAGNA</sequence>
<evidence type="ECO:0000313" key="2">
    <source>
        <dbReference type="EMBL" id="MBC3951092.1"/>
    </source>
</evidence>